<reference evidence="2 3" key="2">
    <citation type="submission" date="2014-05" db="EMBL/GenBank/DDBJ databases">
        <title>Draft genome sequence of Halobacillus karajensis HK-03.</title>
        <authorList>
            <person name="Khelaifia S."/>
            <person name="Croce O."/>
            <person name="Lagier J.C."/>
            <person name="Raoult D."/>
        </authorList>
    </citation>
    <scope>NUCLEOTIDE SEQUENCE [LARGE SCALE GENOMIC DNA]</scope>
    <source>
        <strain evidence="2 3">HD-03</strain>
    </source>
</reference>
<dbReference type="Pfam" id="PF01261">
    <property type="entry name" value="AP_endonuc_2"/>
    <property type="match status" value="1"/>
</dbReference>
<reference evidence="3" key="1">
    <citation type="submission" date="2014-03" db="EMBL/GenBank/DDBJ databases">
        <authorList>
            <person name="Urmite Genomes U."/>
        </authorList>
    </citation>
    <scope>NUCLEOTIDE SEQUENCE [LARGE SCALE GENOMIC DNA]</scope>
    <source>
        <strain evidence="3">HD-03</strain>
    </source>
</reference>
<dbReference type="GO" id="GO:0016853">
    <property type="term" value="F:isomerase activity"/>
    <property type="evidence" value="ECO:0007669"/>
    <property type="project" value="UniProtKB-KW"/>
</dbReference>
<dbReference type="SUPFAM" id="SSF51658">
    <property type="entry name" value="Xylose isomerase-like"/>
    <property type="match status" value="1"/>
</dbReference>
<dbReference type="InterPro" id="IPR013022">
    <property type="entry name" value="Xyl_isomerase-like_TIM-brl"/>
</dbReference>
<keyword evidence="2" id="KW-0413">Isomerase</keyword>
<name>A0A024P4Z1_9BACI</name>
<accession>A0A024P4Z1</accession>
<evidence type="ECO:0000259" key="1">
    <source>
        <dbReference type="Pfam" id="PF01261"/>
    </source>
</evidence>
<comment type="caution">
    <text evidence="2">The sequence shown here is derived from an EMBL/GenBank/DDBJ whole genome shotgun (WGS) entry which is preliminary data.</text>
</comment>
<dbReference type="InterPro" id="IPR050312">
    <property type="entry name" value="IolE/XylAMocC-like"/>
</dbReference>
<dbReference type="PANTHER" id="PTHR12110:SF21">
    <property type="entry name" value="XYLOSE ISOMERASE-LIKE TIM BARREL DOMAIN-CONTAINING PROTEIN"/>
    <property type="match status" value="1"/>
</dbReference>
<dbReference type="InterPro" id="IPR036237">
    <property type="entry name" value="Xyl_isomerase-like_sf"/>
</dbReference>
<gene>
    <name evidence="2" type="ORF">BN983_01276</name>
</gene>
<evidence type="ECO:0000313" key="2">
    <source>
        <dbReference type="EMBL" id="CDQ23057.1"/>
    </source>
</evidence>
<dbReference type="AlphaFoldDB" id="A0A024P4Z1"/>
<dbReference type="EMBL" id="CCDI010000001">
    <property type="protein sequence ID" value="CDQ23057.1"/>
    <property type="molecule type" value="Genomic_DNA"/>
</dbReference>
<evidence type="ECO:0000313" key="3">
    <source>
        <dbReference type="Proteomes" id="UP000028868"/>
    </source>
</evidence>
<feature type="domain" description="Xylose isomerase-like TIM barrel" evidence="1">
    <location>
        <begin position="19"/>
        <end position="308"/>
    </location>
</feature>
<dbReference type="Proteomes" id="UP000028868">
    <property type="component" value="Unassembled WGS sequence"/>
</dbReference>
<dbReference type="RefSeq" id="WP_035506609.1">
    <property type="nucleotide sequence ID" value="NZ_CCDH010000001.1"/>
</dbReference>
<dbReference type="OrthoDB" id="9779184at2"/>
<sequence>MKLGVFTVLFADKSFEEMLDHAKEAGLKAVEIGTGGYPGDAHCNADELLESEEKRKEYLDKVHERGLTISAFSCHGNPISPDKAFAEESHQAFVKTVKLASLMGVPVVNTFSGTPGGHENDTAPNWPVTPWPPEYADVLEWQWNEKLIPYWKEQGKFAEEHQVKVGLELHAGFLVHTPYTMLKLREATSDAIGANLDPSHLWWQGIDPVAAIKILGKENAIHHFHAKDTYIDQDNVNMYGLTDMQNYGNVQTRAWSFRSVGYGHGVEEWSNIISALRTYGYDHVVSIEHEDPIMSINEGFNQAVKNLKSVFIEEPAAEMWWA</sequence>
<protein>
    <submittedName>
        <fullName evidence="2">Hydroxypyruvate isomerase</fullName>
    </submittedName>
</protein>
<keyword evidence="3" id="KW-1185">Reference proteome</keyword>
<organism evidence="2 3">
    <name type="scientific">Halobacillus karajensis</name>
    <dbReference type="NCBI Taxonomy" id="195088"/>
    <lineage>
        <taxon>Bacteria</taxon>
        <taxon>Bacillati</taxon>
        <taxon>Bacillota</taxon>
        <taxon>Bacilli</taxon>
        <taxon>Bacillales</taxon>
        <taxon>Bacillaceae</taxon>
        <taxon>Halobacillus</taxon>
    </lineage>
</organism>
<dbReference type="Gene3D" id="3.20.20.150">
    <property type="entry name" value="Divalent-metal-dependent TIM barrel enzymes"/>
    <property type="match status" value="1"/>
</dbReference>
<dbReference type="PANTHER" id="PTHR12110">
    <property type="entry name" value="HYDROXYPYRUVATE ISOMERASE"/>
    <property type="match status" value="1"/>
</dbReference>
<proteinExistence type="predicted"/>